<dbReference type="OrthoDB" id="8035539at2759"/>
<dbReference type="GO" id="GO:0016779">
    <property type="term" value="F:nucleotidyltransferase activity"/>
    <property type="evidence" value="ECO:0007669"/>
    <property type="project" value="UniProtKB-KW"/>
</dbReference>
<reference evidence="5 6" key="1">
    <citation type="submission" date="2018-11" db="EMBL/GenBank/DDBJ databases">
        <authorList>
            <consortium name="Pathogen Informatics"/>
        </authorList>
    </citation>
    <scope>NUCLEOTIDE SEQUENCE [LARGE SCALE GENOMIC DNA]</scope>
</reference>
<organism evidence="5 6">
    <name type="scientific">Dibothriocephalus latus</name>
    <name type="common">Fish tapeworm</name>
    <name type="synonym">Diphyllobothrium latum</name>
    <dbReference type="NCBI Taxonomy" id="60516"/>
    <lineage>
        <taxon>Eukaryota</taxon>
        <taxon>Metazoa</taxon>
        <taxon>Spiralia</taxon>
        <taxon>Lophotrochozoa</taxon>
        <taxon>Platyhelminthes</taxon>
        <taxon>Cestoda</taxon>
        <taxon>Eucestoda</taxon>
        <taxon>Diphyllobothriidea</taxon>
        <taxon>Diphyllobothriidae</taxon>
        <taxon>Dibothriocephalus</taxon>
    </lineage>
</organism>
<keyword evidence="4" id="KW-0255">Endonuclease</keyword>
<sequence length="368" mass="41750">MEPMMQKFSLHLSDPDSSAKLSTSADATAASITEFIYDTDSSGTFYAWFKRWEDIFYVEITKADDAWKSNSILATFQTEFEARRKYLTVTINGKPVHLQLDPASDISLISKRTWHMIGLSPMITLDKKSMNISGGFLRLTGEPECDVSFEGTQFKETCYLTNRPKLNLIGLDWIRKLGLLELPLNRICNAVQSIWPSPAKSNQVATKLMSTLQAKFAPVFQEDLGCYNKPKVTLRIQPNAKPVFRPKRPVPYAALTVVDQELDRLQRDGRWATMLLGCDFDIRYQSTTTIGQADALSRLLNSRTEEPENTVIMSVSIESEVNSLLMDSINAFPVTFEEVRKATQQDPLLRQVIKYHRNQWSVKTSGKL</sequence>
<evidence type="ECO:0000256" key="2">
    <source>
        <dbReference type="ARBA" id="ARBA00022695"/>
    </source>
</evidence>
<keyword evidence="6" id="KW-1185">Reference proteome</keyword>
<dbReference type="EMBL" id="UYRU01048857">
    <property type="protein sequence ID" value="VDN10299.1"/>
    <property type="molecule type" value="Genomic_DNA"/>
</dbReference>
<evidence type="ECO:0000256" key="4">
    <source>
        <dbReference type="ARBA" id="ARBA00022759"/>
    </source>
</evidence>
<dbReference type="InterPro" id="IPR050951">
    <property type="entry name" value="Retrovirus_Pol_polyprotein"/>
</dbReference>
<keyword evidence="4" id="KW-0378">Hydrolase</keyword>
<evidence type="ECO:0000256" key="3">
    <source>
        <dbReference type="ARBA" id="ARBA00022722"/>
    </source>
</evidence>
<name>A0A3P7NLW8_DIBLA</name>
<gene>
    <name evidence="5" type="ORF">DILT_LOCUS6130</name>
</gene>
<keyword evidence="1" id="KW-0808">Transferase</keyword>
<dbReference type="AlphaFoldDB" id="A0A3P7NLW8"/>
<protein>
    <submittedName>
        <fullName evidence="5">Uncharacterized protein</fullName>
    </submittedName>
</protein>
<dbReference type="Proteomes" id="UP000281553">
    <property type="component" value="Unassembled WGS sequence"/>
</dbReference>
<dbReference type="PANTHER" id="PTHR37984:SF5">
    <property type="entry name" value="PROTEIN NYNRIN-LIKE"/>
    <property type="match status" value="1"/>
</dbReference>
<dbReference type="PANTHER" id="PTHR37984">
    <property type="entry name" value="PROTEIN CBG26694"/>
    <property type="match status" value="1"/>
</dbReference>
<evidence type="ECO:0000313" key="5">
    <source>
        <dbReference type="EMBL" id="VDN10299.1"/>
    </source>
</evidence>
<keyword evidence="3" id="KW-0540">Nuclease</keyword>
<evidence type="ECO:0000313" key="6">
    <source>
        <dbReference type="Proteomes" id="UP000281553"/>
    </source>
</evidence>
<dbReference type="SUPFAM" id="SSF50630">
    <property type="entry name" value="Acid proteases"/>
    <property type="match status" value="1"/>
</dbReference>
<accession>A0A3P7NLW8</accession>
<keyword evidence="2" id="KW-0548">Nucleotidyltransferase</keyword>
<dbReference type="GO" id="GO:0004519">
    <property type="term" value="F:endonuclease activity"/>
    <property type="evidence" value="ECO:0007669"/>
    <property type="project" value="UniProtKB-KW"/>
</dbReference>
<dbReference type="InterPro" id="IPR021109">
    <property type="entry name" value="Peptidase_aspartic_dom_sf"/>
</dbReference>
<dbReference type="Gene3D" id="2.40.70.10">
    <property type="entry name" value="Acid Proteases"/>
    <property type="match status" value="1"/>
</dbReference>
<proteinExistence type="predicted"/>
<evidence type="ECO:0000256" key="1">
    <source>
        <dbReference type="ARBA" id="ARBA00022679"/>
    </source>
</evidence>